<accession>A0A811THB5</accession>
<organism evidence="1 2">
    <name type="scientific">Candidatus Argoarchaeum ethanivorans</name>
    <dbReference type="NCBI Taxonomy" id="2608793"/>
    <lineage>
        <taxon>Archaea</taxon>
        <taxon>Methanobacteriati</taxon>
        <taxon>Methanobacteriota</taxon>
        <taxon>Stenosarchaea group</taxon>
        <taxon>Methanomicrobia</taxon>
        <taxon>Methanosarcinales</taxon>
        <taxon>Methanosarcinales incertae sedis</taxon>
        <taxon>GOM Arc I cluster</taxon>
        <taxon>Candidatus Argoarchaeum</taxon>
    </lineage>
</organism>
<proteinExistence type="predicted"/>
<protein>
    <submittedName>
        <fullName evidence="1">PD-(D/E)XK nuclease superfamily protein</fullName>
    </submittedName>
</protein>
<evidence type="ECO:0000313" key="2">
    <source>
        <dbReference type="Proteomes" id="UP000634805"/>
    </source>
</evidence>
<evidence type="ECO:0000313" key="1">
    <source>
        <dbReference type="EMBL" id="CAD6495129.1"/>
    </source>
</evidence>
<dbReference type="EMBL" id="CAJHIS010000066">
    <property type="protein sequence ID" value="CAD6495129.1"/>
    <property type="molecule type" value="Genomic_DNA"/>
</dbReference>
<dbReference type="InterPro" id="IPR026350">
    <property type="entry name" value="GxxExxY"/>
</dbReference>
<reference evidence="1" key="1">
    <citation type="submission" date="2020-10" db="EMBL/GenBank/DDBJ databases">
        <authorList>
            <person name="Hahn C.J."/>
            <person name="Laso-Perez R."/>
            <person name="Vulcano F."/>
            <person name="Vaziourakis K.-M."/>
            <person name="Stokke R."/>
            <person name="Steen I.H."/>
            <person name="Teske A."/>
            <person name="Boetius A."/>
            <person name="Liebeke M."/>
            <person name="Amann R."/>
            <person name="Knittel K."/>
        </authorList>
    </citation>
    <scope>NUCLEOTIDE SEQUENCE</scope>
    <source>
        <strain evidence="1">Gfbio:e3339647-f889-4370-9287-4fb5cb688e4c:AG392D22_GoMArc1</strain>
    </source>
</reference>
<gene>
    <name evidence="1" type="ORF">EMLJLAPB_01221</name>
</gene>
<dbReference type="AlphaFoldDB" id="A0A811THB5"/>
<dbReference type="NCBIfam" id="TIGR04256">
    <property type="entry name" value="GxxExxY"/>
    <property type="match status" value="1"/>
</dbReference>
<sequence length="145" mass="16128">MSVKHLLVEQTIIYKTTESTENMELNGISEKIIGAAMQVHSTLGPGLLESAYEACLKYELEKRGLKVLSQVGLPVTYDEMKIDLGYRLDLLVEDSVIVELKAVNAVTPVHEAQLLSYLKLSGKRLGLLINFNVTLLKDGITRRIN</sequence>
<dbReference type="Proteomes" id="UP000634805">
    <property type="component" value="Unassembled WGS sequence"/>
</dbReference>
<comment type="caution">
    <text evidence="1">The sequence shown here is derived from an EMBL/GenBank/DDBJ whole genome shotgun (WGS) entry which is preliminary data.</text>
</comment>
<name>A0A811THB5_9EURY</name>
<dbReference type="Pfam" id="PF13366">
    <property type="entry name" value="PDDEXK_3"/>
    <property type="match status" value="1"/>
</dbReference>